<evidence type="ECO:0008006" key="3">
    <source>
        <dbReference type="Google" id="ProtNLM"/>
    </source>
</evidence>
<organism evidence="1 2">
    <name type="scientific">Frigoriflavimonas asaccharolytica</name>
    <dbReference type="NCBI Taxonomy" id="2735899"/>
    <lineage>
        <taxon>Bacteria</taxon>
        <taxon>Pseudomonadati</taxon>
        <taxon>Bacteroidota</taxon>
        <taxon>Flavobacteriia</taxon>
        <taxon>Flavobacteriales</taxon>
        <taxon>Weeksellaceae</taxon>
        <taxon>Frigoriflavimonas</taxon>
    </lineage>
</organism>
<reference evidence="1" key="1">
    <citation type="submission" date="2020-05" db="EMBL/GenBank/DDBJ databases">
        <title>Genomic Encyclopedia of Type Strains, Phase IV (KMG-V): Genome sequencing to study the core and pangenomes of soil and plant-associated prokaryotes.</title>
        <authorList>
            <person name="Whitman W."/>
        </authorList>
    </citation>
    <scope>NUCLEOTIDE SEQUENCE</scope>
    <source>
        <strain evidence="1">16F</strain>
    </source>
</reference>
<evidence type="ECO:0000313" key="2">
    <source>
        <dbReference type="Proteomes" id="UP000610746"/>
    </source>
</evidence>
<accession>A0A8J8GB82</accession>
<evidence type="ECO:0000313" key="1">
    <source>
        <dbReference type="EMBL" id="NRS92482.1"/>
    </source>
</evidence>
<dbReference type="AlphaFoldDB" id="A0A8J8GB82"/>
<dbReference type="RefSeq" id="WP_173779085.1">
    <property type="nucleotide sequence ID" value="NZ_JABSNO010000009.1"/>
</dbReference>
<sequence length="170" mass="20066">MKNKQLLFLILFTFILIQCKSQNFGLSISTIKKIESIYTKDDEIYLTKLKTESKKLADSCEKNKLNCFFDPFEKAPTFAGGINKFRELVYKNIDQTKIKKSSKARIKFSVEKNDKIADISVNSDDKDLRKEIFRVMNLDEIKNKYWQSGKISNRKVLYLFEFELEFNDKK</sequence>
<protein>
    <recommendedName>
        <fullName evidence="3">TonB-like protein</fullName>
    </recommendedName>
</protein>
<name>A0A8J8GB82_9FLAO</name>
<gene>
    <name evidence="1" type="ORF">HNQ03_001557</name>
</gene>
<proteinExistence type="predicted"/>
<keyword evidence="2" id="KW-1185">Reference proteome</keyword>
<comment type="caution">
    <text evidence="1">The sequence shown here is derived from an EMBL/GenBank/DDBJ whole genome shotgun (WGS) entry which is preliminary data.</text>
</comment>
<dbReference type="Proteomes" id="UP000610746">
    <property type="component" value="Unassembled WGS sequence"/>
</dbReference>
<dbReference type="EMBL" id="JABSNO010000009">
    <property type="protein sequence ID" value="NRS92482.1"/>
    <property type="molecule type" value="Genomic_DNA"/>
</dbReference>